<evidence type="ECO:0000256" key="2">
    <source>
        <dbReference type="ARBA" id="ARBA00022448"/>
    </source>
</evidence>
<dbReference type="InterPro" id="IPR006153">
    <property type="entry name" value="Cation/H_exchanger_TM"/>
</dbReference>
<dbReference type="Gene3D" id="1.20.1530.20">
    <property type="match status" value="1"/>
</dbReference>
<keyword evidence="6 7" id="KW-0472">Membrane</keyword>
<feature type="transmembrane region" description="Helical" evidence="7">
    <location>
        <begin position="266"/>
        <end position="283"/>
    </location>
</feature>
<reference evidence="9 10" key="1">
    <citation type="submission" date="2020-01" db="EMBL/GenBank/DDBJ databases">
        <title>Kibdelosporangium persica a novel Actinomycetes from a hot desert in Iran.</title>
        <authorList>
            <person name="Safaei N."/>
            <person name="Zaburannyi N."/>
            <person name="Mueller R."/>
            <person name="Wink J."/>
        </authorList>
    </citation>
    <scope>NUCLEOTIDE SEQUENCE [LARGE SCALE GENOMIC DNA]</scope>
    <source>
        <strain evidence="9 10">4NS15</strain>
    </source>
</reference>
<proteinExistence type="predicted"/>
<evidence type="ECO:0000256" key="5">
    <source>
        <dbReference type="ARBA" id="ARBA00023065"/>
    </source>
</evidence>
<feature type="transmembrane region" description="Helical" evidence="7">
    <location>
        <begin position="12"/>
        <end position="32"/>
    </location>
</feature>
<feature type="transmembrane region" description="Helical" evidence="7">
    <location>
        <begin position="327"/>
        <end position="348"/>
    </location>
</feature>
<evidence type="ECO:0000256" key="3">
    <source>
        <dbReference type="ARBA" id="ARBA00022692"/>
    </source>
</evidence>
<dbReference type="RefSeq" id="WP_312873358.1">
    <property type="nucleotide sequence ID" value="NZ_CBCSGW010000003.1"/>
</dbReference>
<sequence>MLAAAPVPPMSAHSLMLFLLQLGLLLLLALVLGKLAGLCKMPAVVGELCAGVILGPSLLTQIAPGFSHWLLPADSEQFHLLDGVGQLGVLLLVGVTGAHLDLALVRKRVGTVTKISAFGLVIPLGFGVAAGLLLPAMLVGENNNRTVFALFLGVAMCVSAIPVIAKTLFDMNLLHRNVGQLTLAAGMVDDVFGWFMLSVVSAMATTGLRTSNVLLSIACIAGVVLVAALSRPLVRRIFKLAGRTAAPGPTIATFVVLILLAAAGTHALALEAVFGAFVCGILINRYGKPDPAKLAPLRTFVLGVLAPIFFATAGLRMDLTALAEPPVLLAGLAVLAIAVLGKFAGAYLGARTSRLTRWEALALGAGMNARGVIEVIVAMVGLRLGVLNTEMYTIIVLVAVVTSLMAPPILRVAMKRVEYTAEEEIRRNANLPPALDGRVRDN</sequence>
<accession>A0ABX2FIB6</accession>
<evidence type="ECO:0000313" key="10">
    <source>
        <dbReference type="Proteomes" id="UP000763557"/>
    </source>
</evidence>
<organism evidence="9 10">
    <name type="scientific">Kibdelosporangium persicum</name>
    <dbReference type="NCBI Taxonomy" id="2698649"/>
    <lineage>
        <taxon>Bacteria</taxon>
        <taxon>Bacillati</taxon>
        <taxon>Actinomycetota</taxon>
        <taxon>Actinomycetes</taxon>
        <taxon>Pseudonocardiales</taxon>
        <taxon>Pseudonocardiaceae</taxon>
        <taxon>Kibdelosporangium</taxon>
    </lineage>
</organism>
<dbReference type="PANTHER" id="PTHR32468">
    <property type="entry name" value="CATION/H + ANTIPORTER"/>
    <property type="match status" value="1"/>
</dbReference>
<name>A0ABX2FIB6_9PSEU</name>
<comment type="subcellular location">
    <subcellularLocation>
        <location evidence="1">Membrane</location>
        <topology evidence="1">Multi-pass membrane protein</topology>
    </subcellularLocation>
</comment>
<keyword evidence="3 7" id="KW-0812">Transmembrane</keyword>
<feature type="transmembrane region" description="Helical" evidence="7">
    <location>
        <begin position="146"/>
        <end position="169"/>
    </location>
</feature>
<evidence type="ECO:0000259" key="8">
    <source>
        <dbReference type="Pfam" id="PF00999"/>
    </source>
</evidence>
<keyword evidence="4 7" id="KW-1133">Transmembrane helix</keyword>
<feature type="transmembrane region" description="Helical" evidence="7">
    <location>
        <begin position="295"/>
        <end position="315"/>
    </location>
</feature>
<dbReference type="InterPro" id="IPR050794">
    <property type="entry name" value="CPA2_transporter"/>
</dbReference>
<feature type="transmembrane region" description="Helical" evidence="7">
    <location>
        <begin position="391"/>
        <end position="410"/>
    </location>
</feature>
<keyword evidence="5" id="KW-0406">Ion transport</keyword>
<dbReference type="InterPro" id="IPR038770">
    <property type="entry name" value="Na+/solute_symporter_sf"/>
</dbReference>
<dbReference type="PANTHER" id="PTHR32468:SF0">
    <property type="entry name" value="K(+)_H(+) ANTIPORTER 1"/>
    <property type="match status" value="1"/>
</dbReference>
<comment type="caution">
    <text evidence="9">The sequence shown here is derived from an EMBL/GenBank/DDBJ whole genome shotgun (WGS) entry which is preliminary data.</text>
</comment>
<feature type="transmembrane region" description="Helical" evidence="7">
    <location>
        <begin position="360"/>
        <end position="385"/>
    </location>
</feature>
<protein>
    <submittedName>
        <fullName evidence="9">Integral membrane ion antiporter</fullName>
    </submittedName>
</protein>
<feature type="transmembrane region" description="Helical" evidence="7">
    <location>
        <begin position="44"/>
        <end position="63"/>
    </location>
</feature>
<gene>
    <name evidence="9" type="ORF">GC106_81330</name>
</gene>
<feature type="transmembrane region" description="Helical" evidence="7">
    <location>
        <begin position="210"/>
        <end position="228"/>
    </location>
</feature>
<dbReference type="Pfam" id="PF00999">
    <property type="entry name" value="Na_H_Exchanger"/>
    <property type="match status" value="1"/>
</dbReference>
<evidence type="ECO:0000256" key="6">
    <source>
        <dbReference type="ARBA" id="ARBA00023136"/>
    </source>
</evidence>
<dbReference type="Proteomes" id="UP000763557">
    <property type="component" value="Unassembled WGS sequence"/>
</dbReference>
<feature type="domain" description="Cation/H+ exchanger transmembrane" evidence="8">
    <location>
        <begin position="28"/>
        <end position="413"/>
    </location>
</feature>
<feature type="transmembrane region" description="Helical" evidence="7">
    <location>
        <begin position="83"/>
        <end position="105"/>
    </location>
</feature>
<evidence type="ECO:0000256" key="7">
    <source>
        <dbReference type="SAM" id="Phobius"/>
    </source>
</evidence>
<keyword evidence="10" id="KW-1185">Reference proteome</keyword>
<evidence type="ECO:0000256" key="4">
    <source>
        <dbReference type="ARBA" id="ARBA00022989"/>
    </source>
</evidence>
<keyword evidence="2" id="KW-0813">Transport</keyword>
<feature type="transmembrane region" description="Helical" evidence="7">
    <location>
        <begin position="240"/>
        <end position="260"/>
    </location>
</feature>
<feature type="transmembrane region" description="Helical" evidence="7">
    <location>
        <begin position="117"/>
        <end position="140"/>
    </location>
</feature>
<dbReference type="EMBL" id="JAAATY010000046">
    <property type="protein sequence ID" value="NRN70859.1"/>
    <property type="molecule type" value="Genomic_DNA"/>
</dbReference>
<evidence type="ECO:0000313" key="9">
    <source>
        <dbReference type="EMBL" id="NRN70859.1"/>
    </source>
</evidence>
<evidence type="ECO:0000256" key="1">
    <source>
        <dbReference type="ARBA" id="ARBA00004141"/>
    </source>
</evidence>
<feature type="transmembrane region" description="Helical" evidence="7">
    <location>
        <begin position="181"/>
        <end position="204"/>
    </location>
</feature>